<gene>
    <name evidence="2" type="ORF">ARMGADRAFT_1083045</name>
</gene>
<dbReference type="Proteomes" id="UP000217790">
    <property type="component" value="Unassembled WGS sequence"/>
</dbReference>
<dbReference type="OrthoDB" id="2819720at2759"/>
<dbReference type="InParanoid" id="A0A2H3D4H6"/>
<protein>
    <submittedName>
        <fullName evidence="2">Uncharacterized protein</fullName>
    </submittedName>
</protein>
<name>A0A2H3D4H6_ARMGA</name>
<dbReference type="OMA" id="MARRKKM"/>
<evidence type="ECO:0000313" key="3">
    <source>
        <dbReference type="Proteomes" id="UP000217790"/>
    </source>
</evidence>
<dbReference type="EMBL" id="KZ293666">
    <property type="protein sequence ID" value="PBK90161.1"/>
    <property type="molecule type" value="Genomic_DNA"/>
</dbReference>
<sequence length="109" mass="11996">MPLYKFPEFGRTLKDGPPKRSPRNVMIGFAGVSALALGAFILGKQSMARRKKMELQCYRESIEKGRETGKPPGLLSHTGTSDERVRIKSAASRALHVELAEFAATKYAS</sequence>
<keyword evidence="1" id="KW-0812">Transmembrane</keyword>
<evidence type="ECO:0000256" key="1">
    <source>
        <dbReference type="SAM" id="Phobius"/>
    </source>
</evidence>
<keyword evidence="1" id="KW-1133">Transmembrane helix</keyword>
<keyword evidence="3" id="KW-1185">Reference proteome</keyword>
<keyword evidence="1" id="KW-0472">Membrane</keyword>
<evidence type="ECO:0000313" key="2">
    <source>
        <dbReference type="EMBL" id="PBK90161.1"/>
    </source>
</evidence>
<dbReference type="AlphaFoldDB" id="A0A2H3D4H6"/>
<feature type="transmembrane region" description="Helical" evidence="1">
    <location>
        <begin position="25"/>
        <end position="43"/>
    </location>
</feature>
<organism evidence="2 3">
    <name type="scientific">Armillaria gallica</name>
    <name type="common">Bulbous honey fungus</name>
    <name type="synonym">Armillaria bulbosa</name>
    <dbReference type="NCBI Taxonomy" id="47427"/>
    <lineage>
        <taxon>Eukaryota</taxon>
        <taxon>Fungi</taxon>
        <taxon>Dikarya</taxon>
        <taxon>Basidiomycota</taxon>
        <taxon>Agaricomycotina</taxon>
        <taxon>Agaricomycetes</taxon>
        <taxon>Agaricomycetidae</taxon>
        <taxon>Agaricales</taxon>
        <taxon>Marasmiineae</taxon>
        <taxon>Physalacriaceae</taxon>
        <taxon>Armillaria</taxon>
    </lineage>
</organism>
<reference evidence="3" key="1">
    <citation type="journal article" date="2017" name="Nat. Ecol. Evol.">
        <title>Genome expansion and lineage-specific genetic innovations in the forest pathogenic fungi Armillaria.</title>
        <authorList>
            <person name="Sipos G."/>
            <person name="Prasanna A.N."/>
            <person name="Walter M.C."/>
            <person name="O'Connor E."/>
            <person name="Balint B."/>
            <person name="Krizsan K."/>
            <person name="Kiss B."/>
            <person name="Hess J."/>
            <person name="Varga T."/>
            <person name="Slot J."/>
            <person name="Riley R."/>
            <person name="Boka B."/>
            <person name="Rigling D."/>
            <person name="Barry K."/>
            <person name="Lee J."/>
            <person name="Mihaltcheva S."/>
            <person name="LaButti K."/>
            <person name="Lipzen A."/>
            <person name="Waldron R."/>
            <person name="Moloney N.M."/>
            <person name="Sperisen C."/>
            <person name="Kredics L."/>
            <person name="Vagvoelgyi C."/>
            <person name="Patrignani A."/>
            <person name="Fitzpatrick D."/>
            <person name="Nagy I."/>
            <person name="Doyle S."/>
            <person name="Anderson J.B."/>
            <person name="Grigoriev I.V."/>
            <person name="Gueldener U."/>
            <person name="Muensterkoetter M."/>
            <person name="Nagy L.G."/>
        </authorList>
    </citation>
    <scope>NUCLEOTIDE SEQUENCE [LARGE SCALE GENOMIC DNA]</scope>
    <source>
        <strain evidence="3">Ar21-2</strain>
    </source>
</reference>
<accession>A0A2H3D4H6</accession>
<proteinExistence type="predicted"/>